<accession>A0A9D2QED1</accession>
<dbReference type="Proteomes" id="UP000823858">
    <property type="component" value="Unassembled WGS sequence"/>
</dbReference>
<dbReference type="AlphaFoldDB" id="A0A9D2QED1"/>
<evidence type="ECO:0000313" key="4">
    <source>
        <dbReference type="Proteomes" id="UP000823858"/>
    </source>
</evidence>
<proteinExistence type="predicted"/>
<sequence length="387" mass="40888">MTNNTPAHPSPASHITNPGNGVYRPGFVDKATAFGGRLLSKIPVPVLRALGTVRNKDGDLLDADVRASLLALKVISSLDIVEVPPVHSRKIVEKEAYIAAGTVPVAHVHDSAIAGIGVRVYHHASPHEDLGPRPVLIYAHGGGWVTGSLDSHDAACRSLCADGRVTVVSVDYRMAPENPFPTPLDDVFEVVTAVQDSTRGGEVERVIGVPVDTSRLIVGGDSAGGNLAAASCLRLRAEGRDQPLLQLLFVPVTDLANKSASRVEFGELGFYLTEEQISWYEHHYLGRGGALGTPVDPTDPLVSPLLADDLSGLAPAYIAVAGFDPLRDEGEAYGARLKEAGVPVTMVRHRGLVHPFANSVAVWRGARKAMDQAVSAVSTAVSQVRSA</sequence>
<name>A0A9D2QED1_9CORY</name>
<dbReference type="Pfam" id="PF07859">
    <property type="entry name" value="Abhydrolase_3"/>
    <property type="match status" value="1"/>
</dbReference>
<organism evidence="3 4">
    <name type="scientific">Candidatus Corynebacterium faecigallinarum</name>
    <dbReference type="NCBI Taxonomy" id="2838528"/>
    <lineage>
        <taxon>Bacteria</taxon>
        <taxon>Bacillati</taxon>
        <taxon>Actinomycetota</taxon>
        <taxon>Actinomycetes</taxon>
        <taxon>Mycobacteriales</taxon>
        <taxon>Corynebacteriaceae</taxon>
        <taxon>Corynebacterium</taxon>
    </lineage>
</organism>
<dbReference type="InterPro" id="IPR029058">
    <property type="entry name" value="AB_hydrolase_fold"/>
</dbReference>
<comment type="caution">
    <text evidence="3">The sequence shown here is derived from an EMBL/GenBank/DDBJ whole genome shotgun (WGS) entry which is preliminary data.</text>
</comment>
<evidence type="ECO:0000256" key="1">
    <source>
        <dbReference type="ARBA" id="ARBA00022801"/>
    </source>
</evidence>
<protein>
    <submittedName>
        <fullName evidence="3">Alpha/beta hydrolase</fullName>
    </submittedName>
</protein>
<dbReference type="PANTHER" id="PTHR48081">
    <property type="entry name" value="AB HYDROLASE SUPERFAMILY PROTEIN C4A8.06C"/>
    <property type="match status" value="1"/>
</dbReference>
<dbReference type="SUPFAM" id="SSF53474">
    <property type="entry name" value="alpha/beta-Hydrolases"/>
    <property type="match status" value="1"/>
</dbReference>
<evidence type="ECO:0000313" key="3">
    <source>
        <dbReference type="EMBL" id="HJC86041.1"/>
    </source>
</evidence>
<dbReference type="Gene3D" id="3.40.50.1820">
    <property type="entry name" value="alpha/beta hydrolase"/>
    <property type="match status" value="1"/>
</dbReference>
<evidence type="ECO:0000259" key="2">
    <source>
        <dbReference type="Pfam" id="PF07859"/>
    </source>
</evidence>
<reference evidence="3" key="2">
    <citation type="submission" date="2021-04" db="EMBL/GenBank/DDBJ databases">
        <authorList>
            <person name="Gilroy R."/>
        </authorList>
    </citation>
    <scope>NUCLEOTIDE SEQUENCE</scope>
    <source>
        <strain evidence="3">ChiHjej13B12-4958</strain>
    </source>
</reference>
<dbReference type="InterPro" id="IPR050300">
    <property type="entry name" value="GDXG_lipolytic_enzyme"/>
</dbReference>
<dbReference type="PANTHER" id="PTHR48081:SF8">
    <property type="entry name" value="ALPHA_BETA HYDROLASE FOLD-3 DOMAIN-CONTAINING PROTEIN-RELATED"/>
    <property type="match status" value="1"/>
</dbReference>
<dbReference type="GO" id="GO:0016787">
    <property type="term" value="F:hydrolase activity"/>
    <property type="evidence" value="ECO:0007669"/>
    <property type="project" value="UniProtKB-KW"/>
</dbReference>
<keyword evidence="1 3" id="KW-0378">Hydrolase</keyword>
<dbReference type="InterPro" id="IPR013094">
    <property type="entry name" value="AB_hydrolase_3"/>
</dbReference>
<gene>
    <name evidence="3" type="ORF">H9751_10990</name>
</gene>
<reference evidence="3" key="1">
    <citation type="journal article" date="2021" name="PeerJ">
        <title>Extensive microbial diversity within the chicken gut microbiome revealed by metagenomics and culture.</title>
        <authorList>
            <person name="Gilroy R."/>
            <person name="Ravi A."/>
            <person name="Getino M."/>
            <person name="Pursley I."/>
            <person name="Horton D.L."/>
            <person name="Alikhan N.F."/>
            <person name="Baker D."/>
            <person name="Gharbi K."/>
            <person name="Hall N."/>
            <person name="Watson M."/>
            <person name="Adriaenssens E.M."/>
            <person name="Foster-Nyarko E."/>
            <person name="Jarju S."/>
            <person name="Secka A."/>
            <person name="Antonio M."/>
            <person name="Oren A."/>
            <person name="Chaudhuri R.R."/>
            <person name="La Ragione R."/>
            <person name="Hildebrand F."/>
            <person name="Pallen M.J."/>
        </authorList>
    </citation>
    <scope>NUCLEOTIDE SEQUENCE</scope>
    <source>
        <strain evidence="3">ChiHjej13B12-4958</strain>
    </source>
</reference>
<feature type="domain" description="Alpha/beta hydrolase fold-3" evidence="2">
    <location>
        <begin position="136"/>
        <end position="357"/>
    </location>
</feature>
<dbReference type="EMBL" id="DWVP01000024">
    <property type="protein sequence ID" value="HJC86041.1"/>
    <property type="molecule type" value="Genomic_DNA"/>
</dbReference>